<feature type="region of interest" description="Disordered" evidence="1">
    <location>
        <begin position="381"/>
        <end position="430"/>
    </location>
</feature>
<feature type="transmembrane region" description="Helical" evidence="2">
    <location>
        <begin position="128"/>
        <end position="146"/>
    </location>
</feature>
<keyword evidence="2" id="KW-0472">Membrane</keyword>
<protein>
    <submittedName>
        <fullName evidence="3">Uncharacterized protein</fullName>
    </submittedName>
</protein>
<evidence type="ECO:0000256" key="2">
    <source>
        <dbReference type="SAM" id="Phobius"/>
    </source>
</evidence>
<accession>A0A9W4IZ01</accession>
<evidence type="ECO:0000313" key="4">
    <source>
        <dbReference type="Proteomes" id="UP001152646"/>
    </source>
</evidence>
<feature type="transmembrane region" description="Helical" evidence="2">
    <location>
        <begin position="350"/>
        <end position="371"/>
    </location>
</feature>
<feature type="compositionally biased region" description="Polar residues" evidence="1">
    <location>
        <begin position="507"/>
        <end position="526"/>
    </location>
</feature>
<dbReference type="Proteomes" id="UP001152646">
    <property type="component" value="Unassembled WGS sequence"/>
</dbReference>
<dbReference type="EMBL" id="CAJVPA010000133">
    <property type="protein sequence ID" value="CAG8359270.1"/>
    <property type="molecule type" value="Genomic_DNA"/>
</dbReference>
<comment type="caution">
    <text evidence="3">The sequence shown here is derived from an EMBL/GenBank/DDBJ whole genome shotgun (WGS) entry which is preliminary data.</text>
</comment>
<sequence>MPAIPTLGAFLESTLVHRETLASPANSTAIASQKALEVICAWPVSGQYGPGTRALYVVPANKESQNGALTDTYRYYILIAACVVARKVEWIRNACLAAVLLFPAIAALHAIVLAVLHVEGAVDMDIYGAFQLCAIGILTAPATVRLSQTYFNNPGRNIIFIWTVLLLAGLLSLIVEFMRLEGIAVPRSSVACMAWAGSGGKGSFPYGDSCDLKCSPDDGPTSSLREGSTDNIYVVPTPDKLSFNTTTLLAAACCIPAILSLVSMWIKIMDHNWEKLSDGSRKHQEPDGTIKGTNGATVSEMKKIGETIKDLMSLIEVPVMAAAVLAILIKGEMNFWSRQVYYQTEPITSIGQWAPIVGSGLAVLGSLYLLVAAEMDAAGKGDQQKQCKECAMSETTTSSRRQSGTSTEDQSLEPQTPIHQTPTLGNEPLARQPTALSLKDKGGRRKVAHILNWASENIAIRTHSQYEKGGFKRDHRSTYPETPGEHYKNYKLPEDKRKYDESRAPSFVSSGGSIDNGEGSSRSARSPTRHESHPISSPSPARSRSRHNRDYSRSFPTDGRLHTSSYCPNPEGSLQEWSQNLRPFSGVSSRSRANSSSEVAVSPTTMLPPNQNYPTIIVSSAGAE</sequence>
<reference evidence="3" key="1">
    <citation type="submission" date="2021-07" db="EMBL/GenBank/DDBJ databases">
        <authorList>
            <person name="Branca A.L. A."/>
        </authorList>
    </citation>
    <scope>NUCLEOTIDE SEQUENCE</scope>
</reference>
<feature type="transmembrane region" description="Helical" evidence="2">
    <location>
        <begin position="248"/>
        <end position="266"/>
    </location>
</feature>
<evidence type="ECO:0000313" key="3">
    <source>
        <dbReference type="EMBL" id="CAG8359270.1"/>
    </source>
</evidence>
<feature type="compositionally biased region" description="Low complexity" evidence="1">
    <location>
        <begin position="585"/>
        <end position="602"/>
    </location>
</feature>
<feature type="transmembrane region" description="Helical" evidence="2">
    <location>
        <begin position="311"/>
        <end position="330"/>
    </location>
</feature>
<feature type="compositionally biased region" description="Low complexity" evidence="1">
    <location>
        <begin position="393"/>
        <end position="408"/>
    </location>
</feature>
<organism evidence="3 4">
    <name type="scientific">Penicillium salamii</name>
    <dbReference type="NCBI Taxonomy" id="1612424"/>
    <lineage>
        <taxon>Eukaryota</taxon>
        <taxon>Fungi</taxon>
        <taxon>Dikarya</taxon>
        <taxon>Ascomycota</taxon>
        <taxon>Pezizomycotina</taxon>
        <taxon>Eurotiomycetes</taxon>
        <taxon>Eurotiomycetidae</taxon>
        <taxon>Eurotiales</taxon>
        <taxon>Aspergillaceae</taxon>
        <taxon>Penicillium</taxon>
    </lineage>
</organism>
<feature type="compositionally biased region" description="Polar residues" evidence="1">
    <location>
        <begin position="603"/>
        <end position="618"/>
    </location>
</feature>
<dbReference type="AlphaFoldDB" id="A0A9W4IZ01"/>
<name>A0A9W4IZ01_9EURO</name>
<proteinExistence type="predicted"/>
<keyword evidence="2" id="KW-1133">Transmembrane helix</keyword>
<feature type="transmembrane region" description="Helical" evidence="2">
    <location>
        <begin position="158"/>
        <end position="178"/>
    </location>
</feature>
<keyword evidence="2" id="KW-0812">Transmembrane</keyword>
<feature type="transmembrane region" description="Helical" evidence="2">
    <location>
        <begin position="94"/>
        <end position="116"/>
    </location>
</feature>
<feature type="compositionally biased region" description="Basic and acidic residues" evidence="1">
    <location>
        <begin position="468"/>
        <end position="503"/>
    </location>
</feature>
<feature type="region of interest" description="Disordered" evidence="1">
    <location>
        <begin position="468"/>
        <end position="624"/>
    </location>
</feature>
<evidence type="ECO:0000256" key="1">
    <source>
        <dbReference type="SAM" id="MobiDB-lite"/>
    </source>
</evidence>
<gene>
    <name evidence="3" type="ORF">PSALAMII_LOCUS3711</name>
</gene>
<dbReference type="OrthoDB" id="3021074at2759"/>
<feature type="compositionally biased region" description="Polar residues" evidence="1">
    <location>
        <begin position="412"/>
        <end position="424"/>
    </location>
</feature>